<organism evidence="2 3">
    <name type="scientific">Prunus dulcis</name>
    <name type="common">Almond</name>
    <name type="synonym">Amygdalus dulcis</name>
    <dbReference type="NCBI Taxonomy" id="3755"/>
    <lineage>
        <taxon>Eukaryota</taxon>
        <taxon>Viridiplantae</taxon>
        <taxon>Streptophyta</taxon>
        <taxon>Embryophyta</taxon>
        <taxon>Tracheophyta</taxon>
        <taxon>Spermatophyta</taxon>
        <taxon>Magnoliopsida</taxon>
        <taxon>eudicotyledons</taxon>
        <taxon>Gunneridae</taxon>
        <taxon>Pentapetalae</taxon>
        <taxon>rosids</taxon>
        <taxon>fabids</taxon>
        <taxon>Rosales</taxon>
        <taxon>Rosaceae</taxon>
        <taxon>Amygdaloideae</taxon>
        <taxon>Amygdaleae</taxon>
        <taxon>Prunus</taxon>
    </lineage>
</organism>
<evidence type="ECO:0000259" key="1">
    <source>
        <dbReference type="Pfam" id="PF25019"/>
    </source>
</evidence>
<reference evidence="2 3" key="1">
    <citation type="journal article" date="2022" name="G3 (Bethesda)">
        <title>Whole-genome sequence and methylome profiling of the almond [Prunus dulcis (Mill.) D.A. Webb] cultivar 'Nonpareil'.</title>
        <authorList>
            <person name="D'Amico-Willman K.M."/>
            <person name="Ouma W.Z."/>
            <person name="Meulia T."/>
            <person name="Sideli G.M."/>
            <person name="Gradziel T.M."/>
            <person name="Fresnedo-Ramirez J."/>
        </authorList>
    </citation>
    <scope>NUCLEOTIDE SEQUENCE [LARGE SCALE GENOMIC DNA]</scope>
    <source>
        <strain evidence="2">Clone GOH B32 T37-40</strain>
    </source>
</reference>
<dbReference type="AlphaFoldDB" id="A0AAD4VG82"/>
<comment type="caution">
    <text evidence="2">The sequence shown here is derived from an EMBL/GenBank/DDBJ whole genome shotgun (WGS) entry which is preliminary data.</text>
</comment>
<dbReference type="Proteomes" id="UP001054821">
    <property type="component" value="Chromosome 6"/>
</dbReference>
<protein>
    <recommendedName>
        <fullName evidence="1">R13L1/DRL21-like LRR repeat region domain-containing protein</fullName>
    </recommendedName>
</protein>
<dbReference type="Pfam" id="PF25019">
    <property type="entry name" value="LRR_R13L1-DRL21"/>
    <property type="match status" value="1"/>
</dbReference>
<dbReference type="EMBL" id="JAJFAZ020000006">
    <property type="protein sequence ID" value="KAI5323371.1"/>
    <property type="molecule type" value="Genomic_DNA"/>
</dbReference>
<dbReference type="InterPro" id="IPR056789">
    <property type="entry name" value="LRR_R13L1-DRL21"/>
</dbReference>
<evidence type="ECO:0000313" key="2">
    <source>
        <dbReference type="EMBL" id="KAI5323371.1"/>
    </source>
</evidence>
<accession>A0AAD4VG82</accession>
<gene>
    <name evidence="2" type="ORF">L3X38_032443</name>
</gene>
<evidence type="ECO:0000313" key="3">
    <source>
        <dbReference type="Proteomes" id="UP001054821"/>
    </source>
</evidence>
<keyword evidence="3" id="KW-1185">Reference proteome</keyword>
<feature type="domain" description="R13L1/DRL21-like LRR repeat region" evidence="1">
    <location>
        <begin position="21"/>
        <end position="84"/>
    </location>
</feature>
<name>A0AAD4VG82_PRUDU</name>
<sequence length="91" mass="10335">MKEVEVSFKYLPKGLGRLSNLEVLLGYKPTKSKQLEDCRIAKLEKLFPPQQLHELSLKFYPGKISPAWLNTISLPILMYLSISSGNLAKDE</sequence>
<proteinExistence type="predicted"/>